<reference evidence="2" key="2">
    <citation type="submission" date="2004-02" db="EMBL/GenBank/DDBJ databases">
        <authorList>
            <consortium name="Genoscope"/>
            <consortium name="Whitehead Institute Centre for Genome Research"/>
        </authorList>
    </citation>
    <scope>NUCLEOTIDE SEQUENCE</scope>
</reference>
<dbReference type="SUPFAM" id="SSF47266">
    <property type="entry name" value="4-helical cytokines"/>
    <property type="match status" value="1"/>
</dbReference>
<gene>
    <name evidence="2" type="ORF">GSTENG00014010001</name>
</gene>
<protein>
    <submittedName>
        <fullName evidence="2">(spotted green pufferfish) hypothetical protein</fullName>
    </submittedName>
</protein>
<dbReference type="EMBL" id="CAAE01014528">
    <property type="protein sequence ID" value="CAF96833.1"/>
    <property type="molecule type" value="Genomic_DNA"/>
</dbReference>
<proteinExistence type="predicted"/>
<dbReference type="Gene3D" id="1.20.1250.10">
    <property type="match status" value="1"/>
</dbReference>
<comment type="caution">
    <text evidence="2">The sequence shown here is derived from an EMBL/GenBank/DDBJ whole genome shotgun (WGS) entry which is preliminary data.</text>
</comment>
<organism evidence="2">
    <name type="scientific">Tetraodon nigroviridis</name>
    <name type="common">Spotted green pufferfish</name>
    <name type="synonym">Chelonodon nigroviridis</name>
    <dbReference type="NCBI Taxonomy" id="99883"/>
    <lineage>
        <taxon>Eukaryota</taxon>
        <taxon>Metazoa</taxon>
        <taxon>Chordata</taxon>
        <taxon>Craniata</taxon>
        <taxon>Vertebrata</taxon>
        <taxon>Euteleostomi</taxon>
        <taxon>Actinopterygii</taxon>
        <taxon>Neopterygii</taxon>
        <taxon>Teleostei</taxon>
        <taxon>Neoteleostei</taxon>
        <taxon>Acanthomorphata</taxon>
        <taxon>Eupercaria</taxon>
        <taxon>Tetraodontiformes</taxon>
        <taxon>Tetradontoidea</taxon>
        <taxon>Tetraodontidae</taxon>
        <taxon>Tetraodon</taxon>
    </lineage>
</organism>
<accession>Q4SR99</accession>
<evidence type="ECO:0000313" key="2">
    <source>
        <dbReference type="EMBL" id="CAF96833.1"/>
    </source>
</evidence>
<dbReference type="OrthoDB" id="9931894at2759"/>
<keyword evidence="1" id="KW-0732">Signal</keyword>
<sequence>MPGRTLLSVLLLLSSSCAVWCATLCNNRCCSFLEGFPARLKVLRENYSNIREYYTPFACHVMDGILKLYLDSVLPRALASVTVETRDLQPHVESIQQILDQLKTEVNNCVSTRVFLCAMLRSARPRRSAGRTRRSLLESLLSKPPKAFGKLSTGQYFRTTKIFKGS</sequence>
<dbReference type="InterPro" id="IPR009079">
    <property type="entry name" value="4_helix_cytokine-like_core"/>
</dbReference>
<dbReference type="PROSITE" id="PS51257">
    <property type="entry name" value="PROKAR_LIPOPROTEIN"/>
    <property type="match status" value="1"/>
</dbReference>
<reference evidence="2" key="1">
    <citation type="journal article" date="2004" name="Nature">
        <title>Genome duplication in the teleost fish Tetraodon nigroviridis reveals the early vertebrate proto-karyotype.</title>
        <authorList>
            <person name="Jaillon O."/>
            <person name="Aury J.-M."/>
            <person name="Brunet F."/>
            <person name="Petit J.-L."/>
            <person name="Stange-Thomann N."/>
            <person name="Mauceli E."/>
            <person name="Bouneau L."/>
            <person name="Fischer C."/>
            <person name="Ozouf-Costaz C."/>
            <person name="Bernot A."/>
            <person name="Nicaud S."/>
            <person name="Jaffe D."/>
            <person name="Fisher S."/>
            <person name="Lutfalla G."/>
            <person name="Dossat C."/>
            <person name="Segurens B."/>
            <person name="Dasilva C."/>
            <person name="Salanoubat M."/>
            <person name="Levy M."/>
            <person name="Boudet N."/>
            <person name="Castellano S."/>
            <person name="Anthouard V."/>
            <person name="Jubin C."/>
            <person name="Castelli V."/>
            <person name="Katinka M."/>
            <person name="Vacherie B."/>
            <person name="Biemont C."/>
            <person name="Skalli Z."/>
            <person name="Cattolico L."/>
            <person name="Poulain J."/>
            <person name="De Berardinis V."/>
            <person name="Cruaud C."/>
            <person name="Duprat S."/>
            <person name="Brottier P."/>
            <person name="Coutanceau J.-P."/>
            <person name="Gouzy J."/>
            <person name="Parra G."/>
            <person name="Lardier G."/>
            <person name="Chapple C."/>
            <person name="McKernan K.J."/>
            <person name="McEwan P."/>
            <person name="Bosak S."/>
            <person name="Kellis M."/>
            <person name="Volff J.-N."/>
            <person name="Guigo R."/>
            <person name="Zody M.C."/>
            <person name="Mesirov J."/>
            <person name="Lindblad-Toh K."/>
            <person name="Birren B."/>
            <person name="Nusbaum C."/>
            <person name="Kahn D."/>
            <person name="Robinson-Rechavi M."/>
            <person name="Laudet V."/>
            <person name="Schachter V."/>
            <person name="Quetier F."/>
            <person name="Saurin W."/>
            <person name="Scarpelli C."/>
            <person name="Wincker P."/>
            <person name="Lander E.S."/>
            <person name="Weissenbach J."/>
            <person name="Roest Crollius H."/>
        </authorList>
    </citation>
    <scope>NUCLEOTIDE SEQUENCE [LARGE SCALE GENOMIC DNA]</scope>
</reference>
<dbReference type="AlphaFoldDB" id="Q4SR99"/>
<name>Q4SR99_TETNG</name>
<dbReference type="KEGG" id="tng:GSTEN00014010G001"/>
<evidence type="ECO:0000256" key="1">
    <source>
        <dbReference type="SAM" id="SignalP"/>
    </source>
</evidence>
<feature type="chain" id="PRO_5004243472" evidence="1">
    <location>
        <begin position="22"/>
        <end position="166"/>
    </location>
</feature>
<feature type="signal peptide" evidence="1">
    <location>
        <begin position="1"/>
        <end position="21"/>
    </location>
</feature>